<proteinExistence type="predicted"/>
<protein>
    <submittedName>
        <fullName evidence="1">Uncharacterized protein</fullName>
    </submittedName>
</protein>
<evidence type="ECO:0000313" key="1">
    <source>
        <dbReference type="EMBL" id="CAK9086081.1"/>
    </source>
</evidence>
<gene>
    <name evidence="1" type="ORF">SCF082_LOCUS40735</name>
</gene>
<dbReference type="Proteomes" id="UP001642464">
    <property type="component" value="Unassembled WGS sequence"/>
</dbReference>
<comment type="caution">
    <text evidence="1">The sequence shown here is derived from an EMBL/GenBank/DDBJ whole genome shotgun (WGS) entry which is preliminary data.</text>
</comment>
<sequence>MIAQPINQDLLKRFGRFPSSSFKDSCSDTCEEVEHFPEVIRANRGKTVGATQAQDLLPQIAAADLGAGSGSTDSGACGLTSPEKEARAADLASTTQACLTQGIEP</sequence>
<keyword evidence="2" id="KW-1185">Reference proteome</keyword>
<reference evidence="1 2" key="1">
    <citation type="submission" date="2024-02" db="EMBL/GenBank/DDBJ databases">
        <authorList>
            <person name="Chen Y."/>
            <person name="Shah S."/>
            <person name="Dougan E. K."/>
            <person name="Thang M."/>
            <person name="Chan C."/>
        </authorList>
    </citation>
    <scope>NUCLEOTIDE SEQUENCE [LARGE SCALE GENOMIC DNA]</scope>
</reference>
<organism evidence="1 2">
    <name type="scientific">Durusdinium trenchii</name>
    <dbReference type="NCBI Taxonomy" id="1381693"/>
    <lineage>
        <taxon>Eukaryota</taxon>
        <taxon>Sar</taxon>
        <taxon>Alveolata</taxon>
        <taxon>Dinophyceae</taxon>
        <taxon>Suessiales</taxon>
        <taxon>Symbiodiniaceae</taxon>
        <taxon>Durusdinium</taxon>
    </lineage>
</organism>
<evidence type="ECO:0000313" key="2">
    <source>
        <dbReference type="Proteomes" id="UP001642464"/>
    </source>
</evidence>
<dbReference type="EMBL" id="CAXAMM010039390">
    <property type="protein sequence ID" value="CAK9086081.1"/>
    <property type="molecule type" value="Genomic_DNA"/>
</dbReference>
<name>A0ABP0QGD0_9DINO</name>
<accession>A0ABP0QGD0</accession>